<reference evidence="1" key="1">
    <citation type="submission" date="2014-09" db="EMBL/GenBank/DDBJ databases">
        <authorList>
            <person name="Magalhaes I.L.F."/>
            <person name="Oliveira U."/>
            <person name="Santos F.R."/>
            <person name="Vidigal T.H.D.A."/>
            <person name="Brescovit A.D."/>
            <person name="Santos A.J."/>
        </authorList>
    </citation>
    <scope>NUCLEOTIDE SEQUENCE</scope>
    <source>
        <tissue evidence="1">Shoot tissue taken approximately 20 cm above the soil surface</tissue>
    </source>
</reference>
<accession>A0A0A8Y1G0</accession>
<dbReference type="EMBL" id="GBRH01279005">
    <property type="protein sequence ID" value="JAD18890.1"/>
    <property type="molecule type" value="Transcribed_RNA"/>
</dbReference>
<reference evidence="1" key="2">
    <citation type="journal article" date="2015" name="Data Brief">
        <title>Shoot transcriptome of the giant reed, Arundo donax.</title>
        <authorList>
            <person name="Barrero R.A."/>
            <person name="Guerrero F.D."/>
            <person name="Moolhuijzen P."/>
            <person name="Goolsby J.A."/>
            <person name="Tidwell J."/>
            <person name="Bellgard S.E."/>
            <person name="Bellgard M.I."/>
        </authorList>
    </citation>
    <scope>NUCLEOTIDE SEQUENCE</scope>
    <source>
        <tissue evidence="1">Shoot tissue taken approximately 20 cm above the soil surface</tissue>
    </source>
</reference>
<protein>
    <submittedName>
        <fullName evidence="1">Uncharacterized protein</fullName>
    </submittedName>
</protein>
<proteinExistence type="predicted"/>
<dbReference type="AlphaFoldDB" id="A0A0A8Y1G0"/>
<name>A0A0A8Y1G0_ARUDO</name>
<evidence type="ECO:0000313" key="1">
    <source>
        <dbReference type="EMBL" id="JAD18890.1"/>
    </source>
</evidence>
<organism evidence="1">
    <name type="scientific">Arundo donax</name>
    <name type="common">Giant reed</name>
    <name type="synonym">Donax arundinaceus</name>
    <dbReference type="NCBI Taxonomy" id="35708"/>
    <lineage>
        <taxon>Eukaryota</taxon>
        <taxon>Viridiplantae</taxon>
        <taxon>Streptophyta</taxon>
        <taxon>Embryophyta</taxon>
        <taxon>Tracheophyta</taxon>
        <taxon>Spermatophyta</taxon>
        <taxon>Magnoliopsida</taxon>
        <taxon>Liliopsida</taxon>
        <taxon>Poales</taxon>
        <taxon>Poaceae</taxon>
        <taxon>PACMAD clade</taxon>
        <taxon>Arundinoideae</taxon>
        <taxon>Arundineae</taxon>
        <taxon>Arundo</taxon>
    </lineage>
</organism>
<sequence length="29" mass="3538">MQVYITTRWGKKFHKIANNICWTKTTIRV</sequence>